<organism evidence="11 12">
    <name type="scientific">Acetobacterium malicum</name>
    <dbReference type="NCBI Taxonomy" id="52692"/>
    <lineage>
        <taxon>Bacteria</taxon>
        <taxon>Bacillati</taxon>
        <taxon>Bacillota</taxon>
        <taxon>Clostridia</taxon>
        <taxon>Eubacteriales</taxon>
        <taxon>Eubacteriaceae</taxon>
        <taxon>Acetobacterium</taxon>
    </lineage>
</organism>
<dbReference type="GO" id="GO:0005524">
    <property type="term" value="F:ATP binding"/>
    <property type="evidence" value="ECO:0007669"/>
    <property type="project" value="UniProtKB-KW"/>
</dbReference>
<evidence type="ECO:0000313" key="11">
    <source>
        <dbReference type="EMBL" id="MBC3899817.1"/>
    </source>
</evidence>
<accession>A0ABR6YXB0</accession>
<dbReference type="Gene3D" id="1.20.1560.10">
    <property type="entry name" value="ABC transporter type 1, transmembrane domain"/>
    <property type="match status" value="1"/>
</dbReference>
<feature type="domain" description="ABC transmembrane type-1" evidence="10">
    <location>
        <begin position="56"/>
        <end position="349"/>
    </location>
</feature>
<comment type="subcellular location">
    <subcellularLocation>
        <location evidence="1">Cell membrane</location>
        <topology evidence="1">Multi-pass membrane protein</topology>
    </subcellularLocation>
</comment>
<dbReference type="RefSeq" id="WP_186894228.1">
    <property type="nucleotide sequence ID" value="NZ_WJBE01000007.1"/>
</dbReference>
<dbReference type="SUPFAM" id="SSF90123">
    <property type="entry name" value="ABC transporter transmembrane region"/>
    <property type="match status" value="1"/>
</dbReference>
<dbReference type="Pfam" id="PF00664">
    <property type="entry name" value="ABC_membrane"/>
    <property type="match status" value="1"/>
</dbReference>
<dbReference type="CDD" id="cd03254">
    <property type="entry name" value="ABCC_Glucan_exporter_like"/>
    <property type="match status" value="1"/>
</dbReference>
<dbReference type="Gene3D" id="3.40.50.300">
    <property type="entry name" value="P-loop containing nucleotide triphosphate hydrolases"/>
    <property type="match status" value="1"/>
</dbReference>
<keyword evidence="4 11" id="KW-0067">ATP-binding</keyword>
<reference evidence="11 12" key="1">
    <citation type="journal article" date="2020" name="mSystems">
        <title>Defining Genomic and Predicted Metabolic Features of the Acetobacterium Genus.</title>
        <authorList>
            <person name="Ross D.E."/>
            <person name="Marshall C.W."/>
            <person name="Gulliver D."/>
            <person name="May H.D."/>
            <person name="Norman R.S."/>
        </authorList>
    </citation>
    <scope>NUCLEOTIDE SEQUENCE [LARGE SCALE GENOMIC DNA]</scope>
    <source>
        <strain evidence="11 12">DSM 4132</strain>
    </source>
</reference>
<evidence type="ECO:0000256" key="3">
    <source>
        <dbReference type="ARBA" id="ARBA00022741"/>
    </source>
</evidence>
<feature type="transmembrane region" description="Helical" evidence="8">
    <location>
        <begin position="102"/>
        <end position="123"/>
    </location>
</feature>
<evidence type="ECO:0000256" key="8">
    <source>
        <dbReference type="SAM" id="Phobius"/>
    </source>
</evidence>
<protein>
    <submittedName>
        <fullName evidence="11">ATP-binding cassette domain-containing protein</fullName>
    </submittedName>
</protein>
<dbReference type="InterPro" id="IPR003593">
    <property type="entry name" value="AAA+_ATPase"/>
</dbReference>
<feature type="domain" description="ABC transporter" evidence="9">
    <location>
        <begin position="383"/>
        <end position="617"/>
    </location>
</feature>
<gene>
    <name evidence="11" type="ORF">GH811_09340</name>
</gene>
<dbReference type="Pfam" id="PF00005">
    <property type="entry name" value="ABC_tran"/>
    <property type="match status" value="1"/>
</dbReference>
<dbReference type="SUPFAM" id="SSF52540">
    <property type="entry name" value="P-loop containing nucleoside triphosphate hydrolases"/>
    <property type="match status" value="1"/>
</dbReference>
<dbReference type="InterPro" id="IPR011527">
    <property type="entry name" value="ABC1_TM_dom"/>
</dbReference>
<evidence type="ECO:0000256" key="7">
    <source>
        <dbReference type="SAM" id="MobiDB-lite"/>
    </source>
</evidence>
<dbReference type="SMART" id="SM00382">
    <property type="entry name" value="AAA"/>
    <property type="match status" value="1"/>
</dbReference>
<keyword evidence="12" id="KW-1185">Reference proteome</keyword>
<dbReference type="PROSITE" id="PS50929">
    <property type="entry name" value="ABC_TM1F"/>
    <property type="match status" value="1"/>
</dbReference>
<name>A0ABR6YXB0_9FIRM</name>
<proteinExistence type="predicted"/>
<dbReference type="InterPro" id="IPR027417">
    <property type="entry name" value="P-loop_NTPase"/>
</dbReference>
<feature type="compositionally biased region" description="Acidic residues" evidence="7">
    <location>
        <begin position="22"/>
        <end position="31"/>
    </location>
</feature>
<keyword evidence="5 8" id="KW-1133">Transmembrane helix</keyword>
<dbReference type="PROSITE" id="PS00211">
    <property type="entry name" value="ABC_TRANSPORTER_1"/>
    <property type="match status" value="1"/>
</dbReference>
<dbReference type="InterPro" id="IPR003439">
    <property type="entry name" value="ABC_transporter-like_ATP-bd"/>
</dbReference>
<evidence type="ECO:0000259" key="9">
    <source>
        <dbReference type="PROSITE" id="PS50893"/>
    </source>
</evidence>
<feature type="transmembrane region" description="Helical" evidence="8">
    <location>
        <begin position="53"/>
        <end position="71"/>
    </location>
</feature>
<evidence type="ECO:0000256" key="4">
    <source>
        <dbReference type="ARBA" id="ARBA00022840"/>
    </source>
</evidence>
<evidence type="ECO:0000259" key="10">
    <source>
        <dbReference type="PROSITE" id="PS50929"/>
    </source>
</evidence>
<evidence type="ECO:0000313" key="12">
    <source>
        <dbReference type="Proteomes" id="UP000622405"/>
    </source>
</evidence>
<comment type="caution">
    <text evidence="11">The sequence shown here is derived from an EMBL/GenBank/DDBJ whole genome shotgun (WGS) entry which is preliminary data.</text>
</comment>
<dbReference type="PANTHER" id="PTHR43394">
    <property type="entry name" value="ATP-DEPENDENT PERMEASE MDL1, MITOCHONDRIAL"/>
    <property type="match status" value="1"/>
</dbReference>
<dbReference type="InterPro" id="IPR036640">
    <property type="entry name" value="ABC1_TM_sf"/>
</dbReference>
<dbReference type="PROSITE" id="PS50893">
    <property type="entry name" value="ABC_TRANSPORTER_2"/>
    <property type="match status" value="1"/>
</dbReference>
<dbReference type="PANTHER" id="PTHR43394:SF1">
    <property type="entry name" value="ATP-BINDING CASSETTE SUB-FAMILY B MEMBER 10, MITOCHONDRIAL"/>
    <property type="match status" value="1"/>
</dbReference>
<dbReference type="InterPro" id="IPR017871">
    <property type="entry name" value="ABC_transporter-like_CS"/>
</dbReference>
<evidence type="ECO:0000256" key="5">
    <source>
        <dbReference type="ARBA" id="ARBA00022989"/>
    </source>
</evidence>
<keyword evidence="3" id="KW-0547">Nucleotide-binding</keyword>
<sequence>MKKQRKKPQQKNQQVLNNEGLPETEDLTDMEDIPKNSKASAKRLMALLLKQKGALLIILLAAVVSNGLYAFTPIIMGKALDQLIQAISANGIGGGFEQLAEIVGLPLLLLAMAYLIGAAFSFLQEYTMASVGEKLALSLREKISEKITRLPLHYYDANETGEVLSRTTNDPDKIAEILKTGALQFANALCNLVFSIVIMFVLSPVMAVIIIATMSLSVFATKWISGKTLAIFYENQKVLGELNGKIEEYYTGNLIIKSFNQQEQVIKTERELSERQYQANKKSQFVIYAIYPAIRFLTQLSFVVTAIVGGIFAINGTMTIGTVQAFLQYVNQIADPITQSSYFINSMQAALASAERVFEFLDEPEEVPETSTPKQINQPEGAVAFEHVRFGYHPDELLMEDISFTVKPNEMVAIVGPTGAGKTTLVNLLMRFYELDGGTIKVDGIDIKDLTKSGLRRMVGMVLQDTWLFKGTIAENIAYGKMDATREEIIQVAKAARCDHFIRTLSEGYETVISNEEGTVSQGQMQLLTIARAMLANPALMILDEATSSVDTKTELQVQKAMLSSMKGKTSFVIAHRLSTIKSADLILVMKNGTIVEKGTHQELLAADTFYAELYNSQFNNLTG</sequence>
<feature type="region of interest" description="Disordered" evidence="7">
    <location>
        <begin position="1"/>
        <end position="31"/>
    </location>
</feature>
<evidence type="ECO:0000256" key="6">
    <source>
        <dbReference type="ARBA" id="ARBA00023136"/>
    </source>
</evidence>
<evidence type="ECO:0000256" key="2">
    <source>
        <dbReference type="ARBA" id="ARBA00022692"/>
    </source>
</evidence>
<dbReference type="CDD" id="cd18547">
    <property type="entry name" value="ABC_6TM_Tm288_like"/>
    <property type="match status" value="1"/>
</dbReference>
<dbReference type="Proteomes" id="UP000622405">
    <property type="component" value="Unassembled WGS sequence"/>
</dbReference>
<keyword evidence="2 8" id="KW-0812">Transmembrane</keyword>
<dbReference type="InterPro" id="IPR039421">
    <property type="entry name" value="Type_1_exporter"/>
</dbReference>
<evidence type="ECO:0000256" key="1">
    <source>
        <dbReference type="ARBA" id="ARBA00004651"/>
    </source>
</evidence>
<dbReference type="EMBL" id="WJBE01000007">
    <property type="protein sequence ID" value="MBC3899817.1"/>
    <property type="molecule type" value="Genomic_DNA"/>
</dbReference>
<keyword evidence="6 8" id="KW-0472">Membrane</keyword>